<organism evidence="1 2">
    <name type="scientific">Phlebotomus papatasi</name>
    <name type="common">Sandfly</name>
    <dbReference type="NCBI Taxonomy" id="29031"/>
    <lineage>
        <taxon>Eukaryota</taxon>
        <taxon>Metazoa</taxon>
        <taxon>Ecdysozoa</taxon>
        <taxon>Arthropoda</taxon>
        <taxon>Hexapoda</taxon>
        <taxon>Insecta</taxon>
        <taxon>Pterygota</taxon>
        <taxon>Neoptera</taxon>
        <taxon>Endopterygota</taxon>
        <taxon>Diptera</taxon>
        <taxon>Nematocera</taxon>
        <taxon>Psychodoidea</taxon>
        <taxon>Psychodidae</taxon>
        <taxon>Phlebotomus</taxon>
        <taxon>Phlebotomus</taxon>
    </lineage>
</organism>
<name>A0A1B0GPA6_PHLPP</name>
<dbReference type="VEuPathDB" id="VectorBase:PPAPM1_008977"/>
<protein>
    <submittedName>
        <fullName evidence="1">Uncharacterized protein</fullName>
    </submittedName>
</protein>
<dbReference type="EMBL" id="AJVK01015041">
    <property type="status" value="NOT_ANNOTATED_CDS"/>
    <property type="molecule type" value="Genomic_DNA"/>
</dbReference>
<accession>A0A1B0GPA6</accession>
<dbReference type="AlphaFoldDB" id="A0A1B0GPA6"/>
<dbReference type="EnsemblMetazoa" id="PPAI006552-RA">
    <property type="protein sequence ID" value="PPAI006552-PA"/>
    <property type="gene ID" value="PPAI006552"/>
</dbReference>
<dbReference type="VEuPathDB" id="VectorBase:PPAI006552"/>
<proteinExistence type="predicted"/>
<evidence type="ECO:0000313" key="1">
    <source>
        <dbReference type="EnsemblMetazoa" id="PPAI006552-PA"/>
    </source>
</evidence>
<keyword evidence="2" id="KW-1185">Reference proteome</keyword>
<dbReference type="Proteomes" id="UP000092462">
    <property type="component" value="Unassembled WGS sequence"/>
</dbReference>
<reference evidence="1" key="1">
    <citation type="submission" date="2022-08" db="UniProtKB">
        <authorList>
            <consortium name="EnsemblMetazoa"/>
        </authorList>
    </citation>
    <scope>IDENTIFICATION</scope>
    <source>
        <strain evidence="1">Israel</strain>
    </source>
</reference>
<evidence type="ECO:0000313" key="2">
    <source>
        <dbReference type="Proteomes" id="UP000092462"/>
    </source>
</evidence>
<sequence length="81" mass="8925">MTCTPLKCLTHSSCICRYNPYGNECSPLYGGKFAGPSAAYGPEAMGWMDGQAQMMHRPPGDPAFHQGYAHYPPAEYYGHHL</sequence>